<dbReference type="Proteomes" id="UP000029003">
    <property type="component" value="Unassembled WGS sequence"/>
</dbReference>
<accession>A0A087E2I9</accession>
<feature type="region of interest" description="Disordered" evidence="1">
    <location>
        <begin position="180"/>
        <end position="203"/>
    </location>
</feature>
<protein>
    <submittedName>
        <fullName evidence="3">Uncharacterized protein</fullName>
    </submittedName>
</protein>
<feature type="transmembrane region" description="Helical" evidence="2">
    <location>
        <begin position="127"/>
        <end position="146"/>
    </location>
</feature>
<evidence type="ECO:0000313" key="3">
    <source>
        <dbReference type="EMBL" id="KFJ01990.1"/>
    </source>
</evidence>
<name>A0A087E2I9_9BIFI</name>
<sequence length="203" mass="21909">MTIRGEIRSEHVDALAAAGVCTDSFIAWKNSLGACQSFIAADQLLIESVGNPRCARMPAESVVGVYRVYVDLALNSRRPDFVNRMISTIPLGVLVGLASIPTVLPGVYRVRVDLMLNSRRPDFANRMIPTIPLGVLVGLASIPTVLPGDYAHADQFVAISRVRPFLLPSAASASASDCIRLHPTHPTHPTSTLTPIEVKRSTR</sequence>
<keyword evidence="2" id="KW-0472">Membrane</keyword>
<reference evidence="3 4" key="1">
    <citation type="submission" date="2014-03" db="EMBL/GenBank/DDBJ databases">
        <title>Genomics of Bifidobacteria.</title>
        <authorList>
            <person name="Ventura M."/>
            <person name="Milani C."/>
            <person name="Lugli G.A."/>
        </authorList>
    </citation>
    <scope>NUCLEOTIDE SEQUENCE [LARGE SCALE GENOMIC DNA]</scope>
    <source>
        <strain evidence="3 4">LMG 21395</strain>
    </source>
</reference>
<gene>
    <name evidence="3" type="ORF">THER5_0163</name>
</gene>
<dbReference type="EMBL" id="JGZT01000007">
    <property type="protein sequence ID" value="KFJ01990.1"/>
    <property type="molecule type" value="Genomic_DNA"/>
</dbReference>
<evidence type="ECO:0000313" key="4">
    <source>
        <dbReference type="Proteomes" id="UP000029003"/>
    </source>
</evidence>
<evidence type="ECO:0000256" key="1">
    <source>
        <dbReference type="SAM" id="MobiDB-lite"/>
    </source>
</evidence>
<keyword evidence="2" id="KW-0812">Transmembrane</keyword>
<evidence type="ECO:0000256" key="2">
    <source>
        <dbReference type="SAM" id="Phobius"/>
    </source>
</evidence>
<feature type="transmembrane region" description="Helical" evidence="2">
    <location>
        <begin position="85"/>
        <end position="107"/>
    </location>
</feature>
<proteinExistence type="predicted"/>
<dbReference type="AlphaFoldDB" id="A0A087E2I9"/>
<comment type="caution">
    <text evidence="3">The sequence shown here is derived from an EMBL/GenBank/DDBJ whole genome shotgun (WGS) entry which is preliminary data.</text>
</comment>
<organism evidence="3 4">
    <name type="scientific">Bifidobacterium thermacidophilum subsp. thermacidophilum</name>
    <dbReference type="NCBI Taxonomy" id="79262"/>
    <lineage>
        <taxon>Bacteria</taxon>
        <taxon>Bacillati</taxon>
        <taxon>Actinomycetota</taxon>
        <taxon>Actinomycetes</taxon>
        <taxon>Bifidobacteriales</taxon>
        <taxon>Bifidobacteriaceae</taxon>
        <taxon>Bifidobacterium</taxon>
    </lineage>
</organism>
<keyword evidence="2" id="KW-1133">Transmembrane helix</keyword>